<dbReference type="Proteomes" id="UP000823769">
    <property type="component" value="Unassembled WGS sequence"/>
</dbReference>
<comment type="catalytic activity">
    <reaction evidence="1">
        <text>[(1-&gt;4)-alpha-D-glucosyl](n) + ADP-alpha-D-glucose = [(1-&gt;4)-alpha-D-glucosyl](n+1) + ADP + H(+)</text>
        <dbReference type="Rhea" id="RHEA:18189"/>
        <dbReference type="Rhea" id="RHEA-COMP:9584"/>
        <dbReference type="Rhea" id="RHEA-COMP:9587"/>
        <dbReference type="ChEBI" id="CHEBI:15378"/>
        <dbReference type="ChEBI" id="CHEBI:15444"/>
        <dbReference type="ChEBI" id="CHEBI:57498"/>
        <dbReference type="ChEBI" id="CHEBI:456216"/>
        <dbReference type="EC" id="2.4.1.21"/>
    </reaction>
</comment>
<dbReference type="SUPFAM" id="SSF53756">
    <property type="entry name" value="UDP-Glycosyltransferase/glycogen phosphorylase"/>
    <property type="match status" value="1"/>
</dbReference>
<dbReference type="EC" id="2.4.1.21" evidence="2"/>
<accession>A0A9D9NNZ3</accession>
<evidence type="ECO:0000256" key="3">
    <source>
        <dbReference type="ARBA" id="ARBA00022676"/>
    </source>
</evidence>
<dbReference type="GO" id="GO:0009011">
    <property type="term" value="F:alpha-1,4-glucan glucosyltransferase (ADP-glucose donor) activity"/>
    <property type="evidence" value="ECO:0007669"/>
    <property type="project" value="UniProtKB-EC"/>
</dbReference>
<protein>
    <recommendedName>
        <fullName evidence="2">starch synthase</fullName>
        <ecNumber evidence="2">2.4.1.21</ecNumber>
    </recommendedName>
</protein>
<evidence type="ECO:0000256" key="2">
    <source>
        <dbReference type="ARBA" id="ARBA00012588"/>
    </source>
</evidence>
<dbReference type="PANTHER" id="PTHR45825">
    <property type="entry name" value="GRANULE-BOUND STARCH SYNTHASE 1, CHLOROPLASTIC/AMYLOPLASTIC"/>
    <property type="match status" value="1"/>
</dbReference>
<dbReference type="Gene3D" id="3.40.50.2000">
    <property type="entry name" value="Glycogen Phosphorylase B"/>
    <property type="match status" value="1"/>
</dbReference>
<name>A0A9D9NNZ3_9BACT</name>
<dbReference type="EMBL" id="JADILW010000070">
    <property type="protein sequence ID" value="MBO8480466.1"/>
    <property type="molecule type" value="Genomic_DNA"/>
</dbReference>
<proteinExistence type="predicted"/>
<comment type="caution">
    <text evidence="6">The sequence shown here is derived from an EMBL/GenBank/DDBJ whole genome shotgun (WGS) entry which is preliminary data.</text>
</comment>
<dbReference type="Pfam" id="PF08323">
    <property type="entry name" value="Glyco_transf_5"/>
    <property type="match status" value="1"/>
</dbReference>
<dbReference type="InterPro" id="IPR013534">
    <property type="entry name" value="Starch_synth_cat_dom"/>
</dbReference>
<reference evidence="6" key="2">
    <citation type="journal article" date="2021" name="PeerJ">
        <title>Extensive microbial diversity within the chicken gut microbiome revealed by metagenomics and culture.</title>
        <authorList>
            <person name="Gilroy R."/>
            <person name="Ravi A."/>
            <person name="Getino M."/>
            <person name="Pursley I."/>
            <person name="Horton D.L."/>
            <person name="Alikhan N.F."/>
            <person name="Baker D."/>
            <person name="Gharbi K."/>
            <person name="Hall N."/>
            <person name="Watson M."/>
            <person name="Adriaenssens E.M."/>
            <person name="Foster-Nyarko E."/>
            <person name="Jarju S."/>
            <person name="Secka A."/>
            <person name="Antonio M."/>
            <person name="Oren A."/>
            <person name="Chaudhuri R.R."/>
            <person name="La Ragione R."/>
            <person name="Hildebrand F."/>
            <person name="Pallen M.J."/>
        </authorList>
    </citation>
    <scope>NUCLEOTIDE SEQUENCE</scope>
    <source>
        <strain evidence="6">B3-1481</strain>
    </source>
</reference>
<evidence type="ECO:0000256" key="4">
    <source>
        <dbReference type="ARBA" id="ARBA00022679"/>
    </source>
</evidence>
<keyword evidence="3" id="KW-0328">Glycosyltransferase</keyword>
<gene>
    <name evidence="6" type="ORF">IAB76_05090</name>
</gene>
<reference evidence="6" key="1">
    <citation type="submission" date="2020-10" db="EMBL/GenBank/DDBJ databases">
        <authorList>
            <person name="Gilroy R."/>
        </authorList>
    </citation>
    <scope>NUCLEOTIDE SEQUENCE</scope>
    <source>
        <strain evidence="6">B3-1481</strain>
    </source>
</reference>
<sequence length="273" mass="30951">MSDVRKKILFVNSEIYPYLPETHIASIGRTLPQAVQERKREIRSFMPKYGCINERKNQLHEVIRLSGMNIIIDDLDRPLIIKVASISSARIQVYFIDNDDYFRRKQTYRDPDGNFFADNDERAIFFARGVLETVKKLRWAPDIIHCQGWISHLVPVYLKKAYRDDPIFSESRIVLSLYDDTPAESFSGNFADKACFGGVGAEDIPLLAGQPDGIKLAQTAAQYSDGIIMGSDNVDGGITAFCKQLGLPVLEYDGASYQNGSYVDEYCSFYDRL</sequence>
<evidence type="ECO:0000259" key="5">
    <source>
        <dbReference type="Pfam" id="PF08323"/>
    </source>
</evidence>
<dbReference type="AlphaFoldDB" id="A0A9D9NNZ3"/>
<evidence type="ECO:0000313" key="6">
    <source>
        <dbReference type="EMBL" id="MBO8480466.1"/>
    </source>
</evidence>
<keyword evidence="4" id="KW-0808">Transferase</keyword>
<evidence type="ECO:0000313" key="7">
    <source>
        <dbReference type="Proteomes" id="UP000823769"/>
    </source>
</evidence>
<dbReference type="PANTHER" id="PTHR45825:SF11">
    <property type="entry name" value="ALPHA AMYLASE DOMAIN-CONTAINING PROTEIN"/>
    <property type="match status" value="1"/>
</dbReference>
<feature type="domain" description="Starch synthase catalytic" evidence="5">
    <location>
        <begin position="7"/>
        <end position="232"/>
    </location>
</feature>
<evidence type="ECO:0000256" key="1">
    <source>
        <dbReference type="ARBA" id="ARBA00001478"/>
    </source>
</evidence>
<organism evidence="6 7">
    <name type="scientific">Candidatus Cryptobacteroides avistercoris</name>
    <dbReference type="NCBI Taxonomy" id="2840758"/>
    <lineage>
        <taxon>Bacteria</taxon>
        <taxon>Pseudomonadati</taxon>
        <taxon>Bacteroidota</taxon>
        <taxon>Bacteroidia</taxon>
        <taxon>Bacteroidales</taxon>
        <taxon>Candidatus Cryptobacteroides</taxon>
    </lineage>
</organism>